<dbReference type="STRING" id="1245769.A0A0C7MYH4"/>
<dbReference type="HOGENOM" id="CLU_065858_0_0_1"/>
<feature type="compositionally biased region" description="Basic and acidic residues" evidence="1">
    <location>
        <begin position="228"/>
        <end position="244"/>
    </location>
</feature>
<reference evidence="2 3" key="1">
    <citation type="submission" date="2014-12" db="EMBL/GenBank/DDBJ databases">
        <authorList>
            <person name="Neuveglise Cecile"/>
        </authorList>
    </citation>
    <scope>NUCLEOTIDE SEQUENCE [LARGE SCALE GENOMIC DNA]</scope>
    <source>
        <strain evidence="2 3">CBS 12615</strain>
    </source>
</reference>
<feature type="compositionally biased region" description="Basic and acidic residues" evidence="1">
    <location>
        <begin position="135"/>
        <end position="147"/>
    </location>
</feature>
<dbReference type="GO" id="GO:0000447">
    <property type="term" value="P:endonucleolytic cleavage in ITS1 to separate SSU-rRNA from 5.8S rRNA and LSU-rRNA from tricistronic rRNA transcript (SSU-rRNA, 5.8S rRNA, LSU-rRNA)"/>
    <property type="evidence" value="ECO:0007669"/>
    <property type="project" value="EnsemblFungi"/>
</dbReference>
<dbReference type="PANTHER" id="PTHR13237:SF9">
    <property type="entry name" value="NEUROGUIDIN"/>
    <property type="match status" value="1"/>
</dbReference>
<sequence length="364" mass="41480">MSSLNSVLHQINESLVSTSESLESLKRQYERPVSENSGVKGRVIQDLLKVGDDVDKVSLLSLKNESLMAYVNSLVQVVGEKLSRQDMTSSRGRTSSVEHRVVLERGVRPLEKQLSYQLDKLTRAYTRMETEYATAEKRAIEKQERKLQNGGDDDQGDDISEEEDSEDEALSFRPNAGALVEKPTSASARSNRKPTEVKEHNEEQEDDEGSSATYKPPKISAMLPPRQRHFEDKFDAQEHKDRSGKSRMQAMDEYVREMSEQPEWEASVGTNILNHGKGGIKSSRDAEKEQRVKTYEEENFTRLNNKGNKVERRKAKQRERAARVNMVGGEDFSIFNSKRKLEDSTSRQATKKPRGAWDRAKRKL</sequence>
<feature type="compositionally biased region" description="Acidic residues" evidence="1">
    <location>
        <begin position="151"/>
        <end position="169"/>
    </location>
</feature>
<dbReference type="InterPro" id="IPR007146">
    <property type="entry name" value="Sas10/Utp3/C1D"/>
</dbReference>
<dbReference type="EMBL" id="LN736360">
    <property type="protein sequence ID" value="CEP60522.1"/>
    <property type="molecule type" value="Genomic_DNA"/>
</dbReference>
<name>A0A0C7MYH4_9SACH</name>
<feature type="region of interest" description="Disordered" evidence="1">
    <location>
        <begin position="336"/>
        <end position="364"/>
    </location>
</feature>
<dbReference type="Proteomes" id="UP000054304">
    <property type="component" value="Unassembled WGS sequence"/>
</dbReference>
<keyword evidence="3" id="KW-1185">Reference proteome</keyword>
<dbReference type="GO" id="GO:0032040">
    <property type="term" value="C:small-subunit processome"/>
    <property type="evidence" value="ECO:0007669"/>
    <property type="project" value="EnsemblFungi"/>
</dbReference>
<dbReference type="Pfam" id="PF04000">
    <property type="entry name" value="Sas10_Utp3"/>
    <property type="match status" value="1"/>
</dbReference>
<evidence type="ECO:0000256" key="1">
    <source>
        <dbReference type="SAM" id="MobiDB-lite"/>
    </source>
</evidence>
<proteinExistence type="predicted"/>
<dbReference type="RefSeq" id="XP_022626764.1">
    <property type="nucleotide sequence ID" value="XM_022774692.1"/>
</dbReference>
<dbReference type="GO" id="GO:0000480">
    <property type="term" value="P:endonucleolytic cleavage in 5'-ETS of tricistronic rRNA transcript (SSU-rRNA, 5.8S rRNA, LSU-rRNA)"/>
    <property type="evidence" value="ECO:0007669"/>
    <property type="project" value="EnsemblFungi"/>
</dbReference>
<dbReference type="OrthoDB" id="203440at2759"/>
<dbReference type="GeneID" id="34683917"/>
<evidence type="ECO:0000313" key="3">
    <source>
        <dbReference type="Proteomes" id="UP000054304"/>
    </source>
</evidence>
<dbReference type="AlphaFoldDB" id="A0A0C7MYH4"/>
<protein>
    <submittedName>
        <fullName evidence="2">LALA0S01e12838g1_1</fullName>
    </submittedName>
</protein>
<dbReference type="PANTHER" id="PTHR13237">
    <property type="entry name" value="SOMETHING ABOUT SILENCING PROTEIN 10-RELATED"/>
    <property type="match status" value="1"/>
</dbReference>
<feature type="compositionally biased region" description="Basic and acidic residues" evidence="1">
    <location>
        <begin position="355"/>
        <end position="364"/>
    </location>
</feature>
<accession>A0A0C7MYH4</accession>
<gene>
    <name evidence="2" type="ORF">LALA0_S01e12838g</name>
</gene>
<feature type="region of interest" description="Disordered" evidence="1">
    <location>
        <begin position="135"/>
        <end position="247"/>
    </location>
</feature>
<feature type="region of interest" description="Disordered" evidence="1">
    <location>
        <begin position="271"/>
        <end position="293"/>
    </location>
</feature>
<evidence type="ECO:0000313" key="2">
    <source>
        <dbReference type="EMBL" id="CEP60522.1"/>
    </source>
</evidence>
<organism evidence="2 3">
    <name type="scientific">Lachancea lanzarotensis</name>
    <dbReference type="NCBI Taxonomy" id="1245769"/>
    <lineage>
        <taxon>Eukaryota</taxon>
        <taxon>Fungi</taxon>
        <taxon>Dikarya</taxon>
        <taxon>Ascomycota</taxon>
        <taxon>Saccharomycotina</taxon>
        <taxon>Saccharomycetes</taxon>
        <taxon>Saccharomycetales</taxon>
        <taxon>Saccharomycetaceae</taxon>
        <taxon>Lachancea</taxon>
    </lineage>
</organism>
<feature type="compositionally biased region" description="Basic and acidic residues" evidence="1">
    <location>
        <begin position="282"/>
        <end position="293"/>
    </location>
</feature>